<feature type="region of interest" description="Disordered" evidence="4">
    <location>
        <begin position="228"/>
        <end position="284"/>
    </location>
</feature>
<evidence type="ECO:0000256" key="2">
    <source>
        <dbReference type="ARBA" id="ARBA00022679"/>
    </source>
</evidence>
<keyword evidence="7" id="KW-1185">Reference proteome</keyword>
<dbReference type="PANTHER" id="PTHR13256:SF16">
    <property type="entry name" value="ALPHA_BETA-TUBULIN-N-ACETYLTRANSFERASE 9"/>
    <property type="match status" value="1"/>
</dbReference>
<dbReference type="KEGG" id="phet:94290450"/>
<comment type="caution">
    <text evidence="6">The sequence shown here is derived from an EMBL/GenBank/DDBJ whole genome shotgun (WGS) entry which is preliminary data.</text>
</comment>
<dbReference type="AlphaFoldDB" id="A0A836ISC6"/>
<feature type="domain" description="N-acetyltransferase" evidence="5">
    <location>
        <begin position="287"/>
        <end position="344"/>
    </location>
</feature>
<dbReference type="Pfam" id="PF00583">
    <property type="entry name" value="Acetyltransf_1"/>
    <property type="match status" value="1"/>
</dbReference>
<evidence type="ECO:0000256" key="3">
    <source>
        <dbReference type="ARBA" id="ARBA00023315"/>
    </source>
</evidence>
<dbReference type="InterPro" id="IPR039135">
    <property type="entry name" value="NAT9-like"/>
</dbReference>
<dbReference type="OrthoDB" id="5043642at2759"/>
<dbReference type="PANTHER" id="PTHR13256">
    <property type="entry name" value="N-ACETYLTRANSFERASE 9"/>
    <property type="match status" value="1"/>
</dbReference>
<keyword evidence="3" id="KW-0012">Acyltransferase</keyword>
<evidence type="ECO:0000313" key="6">
    <source>
        <dbReference type="EMBL" id="KAG5504941.1"/>
    </source>
</evidence>
<dbReference type="RefSeq" id="XP_067757202.1">
    <property type="nucleotide sequence ID" value="XM_067900373.1"/>
</dbReference>
<dbReference type="InterPro" id="IPR000182">
    <property type="entry name" value="GNAT_dom"/>
</dbReference>
<dbReference type="GeneID" id="94290450"/>
<dbReference type="GO" id="GO:0008080">
    <property type="term" value="F:N-acetyltransferase activity"/>
    <property type="evidence" value="ECO:0007669"/>
    <property type="project" value="InterPro"/>
</dbReference>
<dbReference type="Gene3D" id="3.40.630.30">
    <property type="match status" value="1"/>
</dbReference>
<proteinExistence type="inferred from homology"/>
<evidence type="ECO:0000259" key="5">
    <source>
        <dbReference type="Pfam" id="PF00583"/>
    </source>
</evidence>
<sequence length="460" mass="50615">MINEHVYLISQELVLVPYLAPFVPRYHEWMCDTAILAATESEPLSLEEERENQQSWLHATDKMTFILLAPLGVHGNNVSANEYHRLCRGVEEQQERNDSTAVRLVSLEGVVPPLSEVLPPASSSPPAAPRASFGRAAPGVSYPGSIVTAEDHFCTVDEFYSAQGARSVYPLLKRYCPSQTKELFKNMASSPASLTRAVCPSAEDAQRHALDQLYVMIGDCNLFLLEEEEEDDDEDGGGMDAEDGLGFDWLNPSGQQQPRQRQRSTGIGAMPSGGGAPLTSTSSSLPSRTFEVEVMVADASFRRRGLAETAVRMIMQYAVAVCGATRFVAKILDTNVSSIALFTERLRFSPFKEVKVFHEVHFARSLRTDKERCEWELECRRSGRGRPAPCDASFQARASECESHVDTVLGGSEGVAQPRGSPSMPTQHLQSAKLEMGNTYWCAPLDDLVASSMRVFTQAP</sequence>
<organism evidence="6 7">
    <name type="scientific">Porcisia hertigi</name>
    <dbReference type="NCBI Taxonomy" id="2761500"/>
    <lineage>
        <taxon>Eukaryota</taxon>
        <taxon>Discoba</taxon>
        <taxon>Euglenozoa</taxon>
        <taxon>Kinetoplastea</taxon>
        <taxon>Metakinetoplastina</taxon>
        <taxon>Trypanosomatida</taxon>
        <taxon>Trypanosomatidae</taxon>
        <taxon>Leishmaniinae</taxon>
        <taxon>Porcisia</taxon>
    </lineage>
</organism>
<accession>A0A836ISC6</accession>
<keyword evidence="2" id="KW-0808">Transferase</keyword>
<evidence type="ECO:0000256" key="1">
    <source>
        <dbReference type="ARBA" id="ARBA00009342"/>
    </source>
</evidence>
<dbReference type="Proteomes" id="UP000674318">
    <property type="component" value="Unassembled WGS sequence"/>
</dbReference>
<dbReference type="InterPro" id="IPR016181">
    <property type="entry name" value="Acyl_CoA_acyltransferase"/>
</dbReference>
<dbReference type="SUPFAM" id="SSF55729">
    <property type="entry name" value="Acyl-CoA N-acyltransferases (Nat)"/>
    <property type="match status" value="1"/>
</dbReference>
<name>A0A836ISC6_9TRYP</name>
<feature type="compositionally biased region" description="Acidic residues" evidence="4">
    <location>
        <begin position="228"/>
        <end position="245"/>
    </location>
</feature>
<comment type="similarity">
    <text evidence="1">Belongs to the acetyltransferase family. GNAT subfamily.</text>
</comment>
<evidence type="ECO:0000313" key="7">
    <source>
        <dbReference type="Proteomes" id="UP000674318"/>
    </source>
</evidence>
<gene>
    <name evidence="6" type="ORF">JKF63_04387</name>
</gene>
<dbReference type="EMBL" id="JAFJZO010000022">
    <property type="protein sequence ID" value="KAG5504941.1"/>
    <property type="molecule type" value="Genomic_DNA"/>
</dbReference>
<protein>
    <recommendedName>
        <fullName evidence="5">N-acetyltransferase domain-containing protein</fullName>
    </recommendedName>
</protein>
<reference evidence="6 7" key="1">
    <citation type="submission" date="2021-02" db="EMBL/GenBank/DDBJ databases">
        <title>Porcisia hertigi Genome sequencing and assembly.</title>
        <authorList>
            <person name="Almutairi H."/>
            <person name="Gatherer D."/>
        </authorList>
    </citation>
    <scope>NUCLEOTIDE SEQUENCE [LARGE SCALE GENOMIC DNA]</scope>
    <source>
        <strain evidence="6 7">C119</strain>
    </source>
</reference>
<evidence type="ECO:0000256" key="4">
    <source>
        <dbReference type="SAM" id="MobiDB-lite"/>
    </source>
</evidence>